<dbReference type="EMBL" id="MJAT01000036">
    <property type="protein sequence ID" value="OEH84806.1"/>
    <property type="molecule type" value="Genomic_DNA"/>
</dbReference>
<sequence>MSLPFDSEILKLKDSIEKKIAPVFQNIQMIVESNQYRVLEAFQKNQVSDYHFVESTGYGHNDLGREVLEQVYANAFGAEASIVRPHVVSGTHAISSVFFGILRPGDHLLYITGKPYDTLEEVVGERGSNQGSLKEFQIDYSWLPLTASNTIDYQGIKESIQPNTRMIGIQRSRGYANRPSFTIAEIKKMVEFCKAIRPDLIVFVDNCYGEFVETLEPTHVGVDIMAGSLIKNPGAGIVRSGGYIVGKEELVQKVSYRVTSPGIGRDGGAMLGTTRELFQGLFLAPNVVGQALQGVVFASAILEELGYQTDPLWNDPRTDIIQAIHLQKPDNLLAFCQAIQKASPVDSHVKPEASYMPGYADDVVMAAGAFIQGASIELSADGPMREPYTAYMQGGLTYHHVKIAILQAITNLKNLTNN</sequence>
<dbReference type="Proteomes" id="UP000095255">
    <property type="component" value="Unassembled WGS sequence"/>
</dbReference>
<dbReference type="InterPro" id="IPR009651">
    <property type="entry name" value="Met_g_lyase_put"/>
</dbReference>
<keyword evidence="2" id="KW-1185">Reference proteome</keyword>
<dbReference type="SUPFAM" id="SSF53383">
    <property type="entry name" value="PLP-dependent transferases"/>
    <property type="match status" value="1"/>
</dbReference>
<dbReference type="STRING" id="1390249.BHU72_08205"/>
<dbReference type="PANTHER" id="PTHR46658:SF1">
    <property type="entry name" value="CYS OR MET METABOLISM PYRIDOXAL-PHOSPHATE-DEPENDENT ENZYME"/>
    <property type="match status" value="1"/>
</dbReference>
<dbReference type="RefSeq" id="WP_069702905.1">
    <property type="nucleotide sequence ID" value="NZ_MJAT01000036.1"/>
</dbReference>
<protein>
    <recommendedName>
        <fullName evidence="3">Aluminum resistance protein</fullName>
    </recommendedName>
</protein>
<evidence type="ECO:0000313" key="1">
    <source>
        <dbReference type="EMBL" id="OEH84806.1"/>
    </source>
</evidence>
<evidence type="ECO:0000313" key="2">
    <source>
        <dbReference type="Proteomes" id="UP000095255"/>
    </source>
</evidence>
<dbReference type="OrthoDB" id="9764766at2"/>
<evidence type="ECO:0008006" key="3">
    <source>
        <dbReference type="Google" id="ProtNLM"/>
    </source>
</evidence>
<name>A0A1E5L3Y8_9FIRM</name>
<comment type="caution">
    <text evidence="1">The sequence shown here is derived from an EMBL/GenBank/DDBJ whole genome shotgun (WGS) entry which is preliminary data.</text>
</comment>
<dbReference type="PANTHER" id="PTHR46658">
    <property type="entry name" value="CYS OR MET METABOLISM PYRIDOXAL-PHOSPHATE-DEPENDENT ENZYME"/>
    <property type="match status" value="1"/>
</dbReference>
<dbReference type="Gene3D" id="3.40.640.10">
    <property type="entry name" value="Type I PLP-dependent aspartate aminotransferase-like (Major domain)"/>
    <property type="match status" value="1"/>
</dbReference>
<accession>A0A1E5L3Y8</accession>
<organism evidence="1 2">
    <name type="scientific">Desulfuribacillus stibiiarsenatis</name>
    <dbReference type="NCBI Taxonomy" id="1390249"/>
    <lineage>
        <taxon>Bacteria</taxon>
        <taxon>Bacillati</taxon>
        <taxon>Bacillota</taxon>
        <taxon>Desulfuribacillia</taxon>
        <taxon>Desulfuribacillales</taxon>
        <taxon>Desulfuribacillaceae</taxon>
        <taxon>Desulfuribacillus</taxon>
    </lineage>
</organism>
<dbReference type="InterPro" id="IPR015421">
    <property type="entry name" value="PyrdxlP-dep_Trfase_major"/>
</dbReference>
<dbReference type="InterPro" id="IPR015424">
    <property type="entry name" value="PyrdxlP-dep_Trfase"/>
</dbReference>
<dbReference type="Gene3D" id="3.90.1150.60">
    <property type="entry name" value="Methioning gamme-lyase, C-terminal domain"/>
    <property type="match status" value="1"/>
</dbReference>
<reference evidence="1 2" key="1">
    <citation type="submission" date="2016-09" db="EMBL/GenBank/DDBJ databases">
        <title>Desulfuribacillus arsenicus sp. nov., an obligately anaerobic, dissimilatory arsenic- and antimonate-reducing bacterium isolated from anoxic sediments.</title>
        <authorList>
            <person name="Abin C.A."/>
            <person name="Hollibaugh J.T."/>
        </authorList>
    </citation>
    <scope>NUCLEOTIDE SEQUENCE [LARGE SCALE GENOMIC DNA]</scope>
    <source>
        <strain evidence="1 2">MLFW-2</strain>
    </source>
</reference>
<dbReference type="AlphaFoldDB" id="A0A1E5L3Y8"/>
<dbReference type="Pfam" id="PF06838">
    <property type="entry name" value="Met_gamma_lyase"/>
    <property type="match status" value="1"/>
</dbReference>
<proteinExistence type="predicted"/>
<gene>
    <name evidence="1" type="ORF">BHU72_08205</name>
</gene>